<dbReference type="CDD" id="cd15840">
    <property type="entry name" value="SNARE_Qa"/>
    <property type="match status" value="1"/>
</dbReference>
<dbReference type="SMART" id="SM00397">
    <property type="entry name" value="t_SNARE"/>
    <property type="match status" value="1"/>
</dbReference>
<feature type="domain" description="T-SNARE coiled-coil homology" evidence="3">
    <location>
        <begin position="13"/>
        <end position="75"/>
    </location>
</feature>
<feature type="compositionally biased region" description="Polar residues" evidence="1">
    <location>
        <begin position="49"/>
        <end position="67"/>
    </location>
</feature>
<name>A0ABN9Q833_9DINO</name>
<evidence type="ECO:0000313" key="5">
    <source>
        <dbReference type="Proteomes" id="UP001189429"/>
    </source>
</evidence>
<feature type="transmembrane region" description="Helical" evidence="2">
    <location>
        <begin position="86"/>
        <end position="105"/>
    </location>
</feature>
<comment type="caution">
    <text evidence="4">The sequence shown here is derived from an EMBL/GenBank/DDBJ whole genome shotgun (WGS) entry which is preliminary data.</text>
</comment>
<dbReference type="InterPro" id="IPR045242">
    <property type="entry name" value="Syntaxin"/>
</dbReference>
<dbReference type="SUPFAM" id="SSF58038">
    <property type="entry name" value="SNARE fusion complex"/>
    <property type="match status" value="1"/>
</dbReference>
<accession>A0ABN9Q833</accession>
<keyword evidence="2" id="KW-1133">Transmembrane helix</keyword>
<feature type="region of interest" description="Disordered" evidence="1">
    <location>
        <begin position="49"/>
        <end position="76"/>
    </location>
</feature>
<dbReference type="Gene3D" id="1.20.5.110">
    <property type="match status" value="1"/>
</dbReference>
<dbReference type="PANTHER" id="PTHR19957">
    <property type="entry name" value="SYNTAXIN"/>
    <property type="match status" value="1"/>
</dbReference>
<dbReference type="InterPro" id="IPR000727">
    <property type="entry name" value="T_SNARE_dom"/>
</dbReference>
<evidence type="ECO:0000259" key="3">
    <source>
        <dbReference type="PROSITE" id="PS50192"/>
    </source>
</evidence>
<evidence type="ECO:0000256" key="1">
    <source>
        <dbReference type="SAM" id="MobiDB-lite"/>
    </source>
</evidence>
<evidence type="ECO:0000256" key="2">
    <source>
        <dbReference type="SAM" id="Phobius"/>
    </source>
</evidence>
<dbReference type="PANTHER" id="PTHR19957:SF38">
    <property type="entry name" value="LD27581P"/>
    <property type="match status" value="1"/>
</dbReference>
<sequence>MLQEDTESFQIRSRIAQEREEGIRRIQSQVSEVNQIFRDLATIVQEQGQQMETIESHAEASSSSTRDTTSELKKAASRQKSSRERLCWLLAGVVVLLCLIVLPHMHAMQLRHEEQQLQGSAASGTAEGLGMPSRTWPALSSTVGLDSEQGQRAKSTPGLLACLAATR</sequence>
<dbReference type="Proteomes" id="UP001189429">
    <property type="component" value="Unassembled WGS sequence"/>
</dbReference>
<gene>
    <name evidence="4" type="ORF">PCOR1329_LOCUS7917</name>
</gene>
<keyword evidence="2" id="KW-0812">Transmembrane</keyword>
<keyword evidence="5" id="KW-1185">Reference proteome</keyword>
<protein>
    <recommendedName>
        <fullName evidence="3">t-SNARE coiled-coil homology domain-containing protein</fullName>
    </recommendedName>
</protein>
<keyword evidence="2" id="KW-0472">Membrane</keyword>
<proteinExistence type="predicted"/>
<dbReference type="EMBL" id="CAUYUJ010002158">
    <property type="protein sequence ID" value="CAK0799466.1"/>
    <property type="molecule type" value="Genomic_DNA"/>
</dbReference>
<dbReference type="Pfam" id="PF05739">
    <property type="entry name" value="SNARE"/>
    <property type="match status" value="1"/>
</dbReference>
<evidence type="ECO:0000313" key="4">
    <source>
        <dbReference type="EMBL" id="CAK0799466.1"/>
    </source>
</evidence>
<dbReference type="PROSITE" id="PS50192">
    <property type="entry name" value="T_SNARE"/>
    <property type="match status" value="1"/>
</dbReference>
<reference evidence="4" key="1">
    <citation type="submission" date="2023-10" db="EMBL/GenBank/DDBJ databases">
        <authorList>
            <person name="Chen Y."/>
            <person name="Shah S."/>
            <person name="Dougan E. K."/>
            <person name="Thang M."/>
            <person name="Chan C."/>
        </authorList>
    </citation>
    <scope>NUCLEOTIDE SEQUENCE [LARGE SCALE GENOMIC DNA]</scope>
</reference>
<organism evidence="4 5">
    <name type="scientific">Prorocentrum cordatum</name>
    <dbReference type="NCBI Taxonomy" id="2364126"/>
    <lineage>
        <taxon>Eukaryota</taxon>
        <taxon>Sar</taxon>
        <taxon>Alveolata</taxon>
        <taxon>Dinophyceae</taxon>
        <taxon>Prorocentrales</taxon>
        <taxon>Prorocentraceae</taxon>
        <taxon>Prorocentrum</taxon>
    </lineage>
</organism>